<keyword evidence="2" id="KW-1185">Reference proteome</keyword>
<gene>
    <name evidence="1" type="ORF">KUCAC02_006398</name>
</gene>
<reference evidence="1" key="1">
    <citation type="submission" date="2022-05" db="EMBL/GenBank/DDBJ databases">
        <title>Chromosome-level genome of Chaenocephalus aceratus.</title>
        <authorList>
            <person name="Park H."/>
        </authorList>
    </citation>
    <scope>NUCLEOTIDE SEQUENCE</scope>
    <source>
        <strain evidence="1">KU_202001</strain>
    </source>
</reference>
<organism evidence="1 2">
    <name type="scientific">Chaenocephalus aceratus</name>
    <name type="common">Blackfin icefish</name>
    <name type="synonym">Chaenichthys aceratus</name>
    <dbReference type="NCBI Taxonomy" id="36190"/>
    <lineage>
        <taxon>Eukaryota</taxon>
        <taxon>Metazoa</taxon>
        <taxon>Chordata</taxon>
        <taxon>Craniata</taxon>
        <taxon>Vertebrata</taxon>
        <taxon>Euteleostomi</taxon>
        <taxon>Actinopterygii</taxon>
        <taxon>Neopterygii</taxon>
        <taxon>Teleostei</taxon>
        <taxon>Neoteleostei</taxon>
        <taxon>Acanthomorphata</taxon>
        <taxon>Eupercaria</taxon>
        <taxon>Perciformes</taxon>
        <taxon>Notothenioidei</taxon>
        <taxon>Channichthyidae</taxon>
        <taxon>Chaenocephalus</taxon>
    </lineage>
</organism>
<comment type="caution">
    <text evidence="1">The sequence shown here is derived from an EMBL/GenBank/DDBJ whole genome shotgun (WGS) entry which is preliminary data.</text>
</comment>
<proteinExistence type="predicted"/>
<protein>
    <submittedName>
        <fullName evidence="1">Uncharacterized protein</fullName>
    </submittedName>
</protein>
<evidence type="ECO:0000313" key="2">
    <source>
        <dbReference type="Proteomes" id="UP001057452"/>
    </source>
</evidence>
<sequence>MAAALRQAQTVASPGSTLNPTDTAASQSYRPLTEPPLGVTASLSTLEELSGRQGLPESTGAATLFRLFLFYGHCERRGRSL</sequence>
<evidence type="ECO:0000313" key="1">
    <source>
        <dbReference type="EMBL" id="KAI4802824.1"/>
    </source>
</evidence>
<dbReference type="Proteomes" id="UP001057452">
    <property type="component" value="Chromosome 23"/>
</dbReference>
<dbReference type="EMBL" id="CM043807">
    <property type="protein sequence ID" value="KAI4802824.1"/>
    <property type="molecule type" value="Genomic_DNA"/>
</dbReference>
<accession>A0ACB9VSL8</accession>
<name>A0ACB9VSL8_CHAAC</name>